<proteinExistence type="predicted"/>
<reference evidence="2 4" key="2">
    <citation type="submission" date="2017-12" db="EMBL/GenBank/DDBJ databases">
        <title>The characterization of oligonucleotides binding to NgAgo.</title>
        <authorList>
            <person name="Jiang L."/>
            <person name="He B."/>
            <person name="Kang J."/>
            <person name="Yu M."/>
            <person name="Li N."/>
            <person name="Fang Y."/>
            <person name="Tang Z."/>
            <person name="Wu P."/>
            <person name="Yao P."/>
            <person name="Huang J."/>
        </authorList>
    </citation>
    <scope>NUCLEOTIDE SEQUENCE [LARGE SCALE GENOMIC DNA]</scope>
    <source>
        <strain evidence="2 4">SP2</strain>
        <tissue evidence="2">Freeze-dried powder thallus</tissue>
    </source>
</reference>
<comment type="caution">
    <text evidence="1">The sequence shown here is derived from an EMBL/GenBank/DDBJ whole genome shotgun (WGS) entry which is preliminary data.</text>
</comment>
<protein>
    <submittedName>
        <fullName evidence="1">Uncharacterized protein</fullName>
    </submittedName>
</protein>
<gene>
    <name evidence="1" type="ORF">C490_06609</name>
    <name evidence="2" type="ORF">CYV19_07765</name>
</gene>
<evidence type="ECO:0000313" key="2">
    <source>
        <dbReference type="EMBL" id="PLK20797.1"/>
    </source>
</evidence>
<dbReference type="EMBL" id="PKKI01000017">
    <property type="protein sequence ID" value="PLK20797.1"/>
    <property type="molecule type" value="Genomic_DNA"/>
</dbReference>
<evidence type="ECO:0000313" key="3">
    <source>
        <dbReference type="Proteomes" id="UP000011613"/>
    </source>
</evidence>
<accession>L9Y9N2</accession>
<dbReference type="Proteomes" id="UP000011613">
    <property type="component" value="Unassembled WGS sequence"/>
</dbReference>
<name>L9Y9N2_NATGS</name>
<reference evidence="1 3" key="1">
    <citation type="journal article" date="2014" name="PLoS Genet.">
        <title>Phylogenetically driven sequencing of extremely halophilic archaea reveals strategies for static and dynamic osmo-response.</title>
        <authorList>
            <person name="Becker E.A."/>
            <person name="Seitzer P.M."/>
            <person name="Tritt A."/>
            <person name="Larsen D."/>
            <person name="Krusor M."/>
            <person name="Yao A.I."/>
            <person name="Wu D."/>
            <person name="Madern D."/>
            <person name="Eisen J.A."/>
            <person name="Darling A.E."/>
            <person name="Facciotti M.T."/>
        </authorList>
    </citation>
    <scope>NUCLEOTIDE SEQUENCE [LARGE SCALE GENOMIC DNA]</scope>
    <source>
        <strain evidence="1 3">SP2</strain>
    </source>
</reference>
<evidence type="ECO:0000313" key="4">
    <source>
        <dbReference type="Proteomes" id="UP000234484"/>
    </source>
</evidence>
<dbReference type="Proteomes" id="UP000234484">
    <property type="component" value="Unassembled WGS sequence"/>
</dbReference>
<dbReference type="EMBL" id="AOIC01000053">
    <property type="protein sequence ID" value="ELY70356.1"/>
    <property type="molecule type" value="Genomic_DNA"/>
</dbReference>
<evidence type="ECO:0000313" key="1">
    <source>
        <dbReference type="EMBL" id="ELY70356.1"/>
    </source>
</evidence>
<dbReference type="AlphaFoldDB" id="L9Y9N2"/>
<organism evidence="1 3">
    <name type="scientific">Natronobacterium gregoryi (strain ATCC 43098 / DSM 3393 / CCM 3738 / CIP 104747 / IAM 13177 / JCM 8860 / NBRC 102187 / NCIMB 2189 / SP2)</name>
    <dbReference type="NCBI Taxonomy" id="797304"/>
    <lineage>
        <taxon>Archaea</taxon>
        <taxon>Methanobacteriati</taxon>
        <taxon>Methanobacteriota</taxon>
        <taxon>Stenosarchaea group</taxon>
        <taxon>Halobacteria</taxon>
        <taxon>Halobacteriales</taxon>
        <taxon>Natrialbaceae</taxon>
        <taxon>Natronobacterium</taxon>
    </lineage>
</organism>
<sequence>MARLRPTFGRDVIDFRQPVRVAVTVSTERTTFYRNTDRTCSATIEGEVDFRPPGTGIPLSVVGN</sequence>